<dbReference type="PANTHER" id="PTHR10430:SF16">
    <property type="entry name" value="PEROXIREDOXIN-5, MITOCHONDRIAL"/>
    <property type="match status" value="1"/>
</dbReference>
<name>A0ABD3N757_9STRA</name>
<dbReference type="GO" id="GO:0004601">
    <property type="term" value="F:peroxidase activity"/>
    <property type="evidence" value="ECO:0007669"/>
    <property type="project" value="UniProtKB-KW"/>
</dbReference>
<dbReference type="InterPro" id="IPR036249">
    <property type="entry name" value="Thioredoxin-like_sf"/>
</dbReference>
<gene>
    <name evidence="6" type="ORF">ACHAWU_004424</name>
</gene>
<dbReference type="Proteomes" id="UP001530293">
    <property type="component" value="Unassembled WGS sequence"/>
</dbReference>
<evidence type="ECO:0000256" key="4">
    <source>
        <dbReference type="ARBA" id="ARBA00023002"/>
    </source>
</evidence>
<evidence type="ECO:0000259" key="5">
    <source>
        <dbReference type="Pfam" id="PF08534"/>
    </source>
</evidence>
<dbReference type="Pfam" id="PF08534">
    <property type="entry name" value="Redoxin"/>
    <property type="match status" value="1"/>
</dbReference>
<dbReference type="EMBL" id="JALLBG020000020">
    <property type="protein sequence ID" value="KAL3771865.1"/>
    <property type="molecule type" value="Genomic_DNA"/>
</dbReference>
<keyword evidence="2" id="KW-0575">Peroxidase</keyword>
<reference evidence="6 7" key="1">
    <citation type="submission" date="2024-10" db="EMBL/GenBank/DDBJ databases">
        <title>Updated reference genomes for cyclostephanoid diatoms.</title>
        <authorList>
            <person name="Roberts W.R."/>
            <person name="Alverson A.J."/>
        </authorList>
    </citation>
    <scope>NUCLEOTIDE SEQUENCE [LARGE SCALE GENOMIC DNA]</scope>
    <source>
        <strain evidence="6 7">AJA232-27</strain>
    </source>
</reference>
<evidence type="ECO:0000313" key="6">
    <source>
        <dbReference type="EMBL" id="KAL3771865.1"/>
    </source>
</evidence>
<evidence type="ECO:0000256" key="3">
    <source>
        <dbReference type="ARBA" id="ARBA00022862"/>
    </source>
</evidence>
<feature type="domain" description="Redoxin" evidence="5">
    <location>
        <begin position="40"/>
        <end position="139"/>
    </location>
</feature>
<protein>
    <recommendedName>
        <fullName evidence="5">Redoxin domain-containing protein</fullName>
    </recommendedName>
</protein>
<evidence type="ECO:0000256" key="1">
    <source>
        <dbReference type="ARBA" id="ARBA00010505"/>
    </source>
</evidence>
<keyword evidence="3" id="KW-0049">Antioxidant</keyword>
<accession>A0ABD3N757</accession>
<dbReference type="InterPro" id="IPR037944">
    <property type="entry name" value="PRX5-like"/>
</dbReference>
<evidence type="ECO:0000256" key="2">
    <source>
        <dbReference type="ARBA" id="ARBA00022559"/>
    </source>
</evidence>
<dbReference type="AlphaFoldDB" id="A0ABD3N757"/>
<dbReference type="InterPro" id="IPR013740">
    <property type="entry name" value="Redoxin"/>
</dbReference>
<organism evidence="6 7">
    <name type="scientific">Discostella pseudostelligera</name>
    <dbReference type="NCBI Taxonomy" id="259834"/>
    <lineage>
        <taxon>Eukaryota</taxon>
        <taxon>Sar</taxon>
        <taxon>Stramenopiles</taxon>
        <taxon>Ochrophyta</taxon>
        <taxon>Bacillariophyta</taxon>
        <taxon>Coscinodiscophyceae</taxon>
        <taxon>Thalassiosirophycidae</taxon>
        <taxon>Stephanodiscales</taxon>
        <taxon>Stephanodiscaceae</taxon>
        <taxon>Discostella</taxon>
    </lineage>
</organism>
<sequence length="161" mass="17270">MVTVDGQRTGGADENFPPEKIDIFLPMKLSCHTVSSISSTKQIPDYVEKQDALRAKGVQEVIILAVHDGAVMMNWAKSQRTALTMLTFLGDPHSTLTRALDLELTHPGPVDVLGPGRCKRFAMHVVNGEIKAVNVSESENDPAGGNDPSASLADGIMATMK</sequence>
<evidence type="ECO:0000313" key="7">
    <source>
        <dbReference type="Proteomes" id="UP001530293"/>
    </source>
</evidence>
<keyword evidence="4" id="KW-0560">Oxidoreductase</keyword>
<comment type="caution">
    <text evidence="6">The sequence shown here is derived from an EMBL/GenBank/DDBJ whole genome shotgun (WGS) entry which is preliminary data.</text>
</comment>
<keyword evidence="7" id="KW-1185">Reference proteome</keyword>
<proteinExistence type="inferred from homology"/>
<dbReference type="PANTHER" id="PTHR10430">
    <property type="entry name" value="PEROXIREDOXIN"/>
    <property type="match status" value="1"/>
</dbReference>
<dbReference type="Gene3D" id="3.40.30.10">
    <property type="entry name" value="Glutaredoxin"/>
    <property type="match status" value="1"/>
</dbReference>
<comment type="similarity">
    <text evidence="1">Belongs to the peroxiredoxin family. Prx5 subfamily.</text>
</comment>
<dbReference type="SUPFAM" id="SSF52833">
    <property type="entry name" value="Thioredoxin-like"/>
    <property type="match status" value="1"/>
</dbReference>